<feature type="compositionally biased region" description="Polar residues" evidence="1">
    <location>
        <begin position="153"/>
        <end position="176"/>
    </location>
</feature>
<dbReference type="EMBL" id="RRYP01011646">
    <property type="protein sequence ID" value="TNV77597.1"/>
    <property type="molecule type" value="Genomic_DNA"/>
</dbReference>
<dbReference type="Proteomes" id="UP000785679">
    <property type="component" value="Unassembled WGS sequence"/>
</dbReference>
<feature type="compositionally biased region" description="Basic and acidic residues" evidence="1">
    <location>
        <begin position="58"/>
        <end position="85"/>
    </location>
</feature>
<feature type="compositionally biased region" description="Low complexity" evidence="1">
    <location>
        <begin position="47"/>
        <end position="57"/>
    </location>
</feature>
<dbReference type="AlphaFoldDB" id="A0A8J8T0F3"/>
<reference evidence="2" key="1">
    <citation type="submission" date="2019-06" db="EMBL/GenBank/DDBJ databases">
        <authorList>
            <person name="Zheng W."/>
        </authorList>
    </citation>
    <scope>NUCLEOTIDE SEQUENCE</scope>
    <source>
        <strain evidence="2">QDHG01</strain>
    </source>
</reference>
<name>A0A8J8T0F3_HALGN</name>
<feature type="compositionally biased region" description="Basic and acidic residues" evidence="1">
    <location>
        <begin position="138"/>
        <end position="147"/>
    </location>
</feature>
<comment type="caution">
    <text evidence="2">The sequence shown here is derived from an EMBL/GenBank/DDBJ whole genome shotgun (WGS) entry which is preliminary data.</text>
</comment>
<proteinExistence type="predicted"/>
<feature type="region of interest" description="Disordered" evidence="1">
    <location>
        <begin position="138"/>
        <end position="177"/>
    </location>
</feature>
<dbReference type="OrthoDB" id="10667663at2759"/>
<protein>
    <submittedName>
        <fullName evidence="2">Uncharacterized protein</fullName>
    </submittedName>
</protein>
<evidence type="ECO:0000256" key="1">
    <source>
        <dbReference type="SAM" id="MobiDB-lite"/>
    </source>
</evidence>
<accession>A0A8J8T0F3</accession>
<evidence type="ECO:0000313" key="2">
    <source>
        <dbReference type="EMBL" id="TNV77597.1"/>
    </source>
</evidence>
<organism evidence="2 3">
    <name type="scientific">Halteria grandinella</name>
    <dbReference type="NCBI Taxonomy" id="5974"/>
    <lineage>
        <taxon>Eukaryota</taxon>
        <taxon>Sar</taxon>
        <taxon>Alveolata</taxon>
        <taxon>Ciliophora</taxon>
        <taxon>Intramacronucleata</taxon>
        <taxon>Spirotrichea</taxon>
        <taxon>Stichotrichia</taxon>
        <taxon>Sporadotrichida</taxon>
        <taxon>Halteriidae</taxon>
        <taxon>Halteria</taxon>
    </lineage>
</organism>
<feature type="region of interest" description="Disordered" evidence="1">
    <location>
        <begin position="43"/>
        <end position="86"/>
    </location>
</feature>
<evidence type="ECO:0000313" key="3">
    <source>
        <dbReference type="Proteomes" id="UP000785679"/>
    </source>
</evidence>
<keyword evidence="3" id="KW-1185">Reference proteome</keyword>
<sequence>MFPNLEGILVQIIVCFTKKQFQILQKNQFLNQHLPNKKIRLMSTTMQSSQQQRQQEQQYKKEDQPMKEEKAATTKEMKGMEESKGNESILPTESLWKDFDDWYKSIWSDFGRIDQEIDRRFKEYSDFMFKNRQRQLEDFRKESEKKPQLKASGETSQQLAKQQPTESQVGTLSHASYTKEHRQVETRAIQLGKYRILYKFIDQTKEKDGLILPHIVRQIDCSPAAPIDLLMENSPYEEELDSGKKRILSQFISDTNNVPDYQKPRRIIKFVNSIIQEDPHDQVKGKVFGLKVVYLNKDNERLRYYYKKRQGEDAQVSIDRSTKLFSSFFF</sequence>
<gene>
    <name evidence="2" type="ORF">FGO68_gene8629</name>
</gene>